<dbReference type="Proteomes" id="UP000199199">
    <property type="component" value="Unassembled WGS sequence"/>
</dbReference>
<dbReference type="InterPro" id="IPR009100">
    <property type="entry name" value="AcylCoA_DH/oxidase_NM_dom_sf"/>
</dbReference>
<dbReference type="InterPro" id="IPR036250">
    <property type="entry name" value="AcylCo_DH-like_C"/>
</dbReference>
<dbReference type="InterPro" id="IPR037069">
    <property type="entry name" value="AcylCoA_DH/ox_N_sf"/>
</dbReference>
<dbReference type="GO" id="GO:0050660">
    <property type="term" value="F:flavin adenine dinucleotide binding"/>
    <property type="evidence" value="ECO:0007669"/>
    <property type="project" value="InterPro"/>
</dbReference>
<evidence type="ECO:0000256" key="1">
    <source>
        <dbReference type="ARBA" id="ARBA00001974"/>
    </source>
</evidence>
<evidence type="ECO:0000259" key="7">
    <source>
        <dbReference type="Pfam" id="PF00441"/>
    </source>
</evidence>
<evidence type="ECO:0000313" key="11">
    <source>
        <dbReference type="Proteomes" id="UP000199199"/>
    </source>
</evidence>
<dbReference type="Pfam" id="PF02771">
    <property type="entry name" value="Acyl-CoA_dh_N"/>
    <property type="match status" value="1"/>
</dbReference>
<dbReference type="InterPro" id="IPR009075">
    <property type="entry name" value="AcylCo_DH/oxidase_C"/>
</dbReference>
<dbReference type="PANTHER" id="PTHR43884">
    <property type="entry name" value="ACYL-COA DEHYDROGENASE"/>
    <property type="match status" value="1"/>
</dbReference>
<dbReference type="Gene3D" id="1.10.540.10">
    <property type="entry name" value="Acyl-CoA dehydrogenase/oxidase, N-terminal domain"/>
    <property type="match status" value="1"/>
</dbReference>
<evidence type="ECO:0000256" key="5">
    <source>
        <dbReference type="ARBA" id="ARBA00023002"/>
    </source>
</evidence>
<sequence>MDFRRSDEQKLIYQTANDIATDQFAEKAFTWEDEFPYENQKILAEQDLLGIGLPMEYGGGGYSVVEVLTAQEAVGRVCPDTAHILSRSSMGPPRAIAELGSEYLKEKYLPAVCDGNSIISVAISEAEAGSDASNMQTSVERASDELILNGSKMWVTKAAQCDAFLVYARFPDGNIGAIVVDKETDGLMLDDGSVNMAGHVQHQLYLDDCTVHEDQVLVHEKDAFKRLLIEFNVERCHNAMMCVACGLNSFDKALDYAKNREQFDRPVADFQGIEWKLADMAMELDAARLLIYRAAANARESDPSRLETSMAKVKANEVGQEVVDEAMQIHGANGYMKDSPIEYLYRWVRGWKIAGGTVEVQRNAIASELKKYGLD</sequence>
<accession>A0A1I6UPJ1</accession>
<evidence type="ECO:0000256" key="2">
    <source>
        <dbReference type="ARBA" id="ARBA00009347"/>
    </source>
</evidence>
<comment type="cofactor">
    <cofactor evidence="1 6">
        <name>FAD</name>
        <dbReference type="ChEBI" id="CHEBI:57692"/>
    </cofactor>
</comment>
<dbReference type="SUPFAM" id="SSF56645">
    <property type="entry name" value="Acyl-CoA dehydrogenase NM domain-like"/>
    <property type="match status" value="1"/>
</dbReference>
<dbReference type="PIRSF" id="PIRSF016578">
    <property type="entry name" value="HsaA"/>
    <property type="match status" value="1"/>
</dbReference>
<dbReference type="OrthoDB" id="275197at2157"/>
<dbReference type="GO" id="GO:0003995">
    <property type="term" value="F:acyl-CoA dehydrogenase activity"/>
    <property type="evidence" value="ECO:0007669"/>
    <property type="project" value="TreeGrafter"/>
</dbReference>
<organism evidence="10 11">
    <name type="scientific">Halostagnicola kamekurae</name>
    <dbReference type="NCBI Taxonomy" id="619731"/>
    <lineage>
        <taxon>Archaea</taxon>
        <taxon>Methanobacteriati</taxon>
        <taxon>Methanobacteriota</taxon>
        <taxon>Stenosarchaea group</taxon>
        <taxon>Halobacteria</taxon>
        <taxon>Halobacteriales</taxon>
        <taxon>Natrialbaceae</taxon>
        <taxon>Halostagnicola</taxon>
    </lineage>
</organism>
<evidence type="ECO:0000259" key="8">
    <source>
        <dbReference type="Pfam" id="PF02770"/>
    </source>
</evidence>
<dbReference type="FunFam" id="1.20.140.10:FF:000001">
    <property type="entry name" value="Acyl-CoA dehydrogenase"/>
    <property type="match status" value="1"/>
</dbReference>
<dbReference type="Pfam" id="PF00441">
    <property type="entry name" value="Acyl-CoA_dh_1"/>
    <property type="match status" value="1"/>
</dbReference>
<gene>
    <name evidence="10" type="ORF">SAMN04488556_3994</name>
</gene>
<evidence type="ECO:0000256" key="3">
    <source>
        <dbReference type="ARBA" id="ARBA00022630"/>
    </source>
</evidence>
<keyword evidence="5 6" id="KW-0560">Oxidoreductase</keyword>
<dbReference type="GO" id="GO:0046359">
    <property type="term" value="P:butyrate catabolic process"/>
    <property type="evidence" value="ECO:0007669"/>
    <property type="project" value="TreeGrafter"/>
</dbReference>
<comment type="similarity">
    <text evidence="2 6">Belongs to the acyl-CoA dehydrogenase family.</text>
</comment>
<evidence type="ECO:0000313" key="10">
    <source>
        <dbReference type="EMBL" id="SFT03392.1"/>
    </source>
</evidence>
<evidence type="ECO:0000256" key="6">
    <source>
        <dbReference type="RuleBase" id="RU362125"/>
    </source>
</evidence>
<keyword evidence="3 6" id="KW-0285">Flavoprotein</keyword>
<dbReference type="InterPro" id="IPR006091">
    <property type="entry name" value="Acyl-CoA_Oxase/DH_mid-dom"/>
</dbReference>
<dbReference type="RefSeq" id="WP_092907333.1">
    <property type="nucleotide sequence ID" value="NZ_FOZS01000005.1"/>
</dbReference>
<dbReference type="SUPFAM" id="SSF47203">
    <property type="entry name" value="Acyl-CoA dehydrogenase C-terminal domain-like"/>
    <property type="match status" value="1"/>
</dbReference>
<protein>
    <submittedName>
        <fullName evidence="10">Acyl-CoA dehydrogenase</fullName>
    </submittedName>
</protein>
<name>A0A1I6UPJ1_9EURY</name>
<keyword evidence="4 6" id="KW-0274">FAD</keyword>
<dbReference type="PANTHER" id="PTHR43884:SF12">
    <property type="entry name" value="ISOVALERYL-COA DEHYDROGENASE, MITOCHONDRIAL-RELATED"/>
    <property type="match status" value="1"/>
</dbReference>
<reference evidence="11" key="1">
    <citation type="submission" date="2016-10" db="EMBL/GenBank/DDBJ databases">
        <authorList>
            <person name="Varghese N."/>
            <person name="Submissions S."/>
        </authorList>
    </citation>
    <scope>NUCLEOTIDE SEQUENCE [LARGE SCALE GENOMIC DNA]</scope>
    <source>
        <strain evidence="11">DSM 22427</strain>
    </source>
</reference>
<dbReference type="GO" id="GO:0033539">
    <property type="term" value="P:fatty acid beta-oxidation using acyl-CoA dehydrogenase"/>
    <property type="evidence" value="ECO:0007669"/>
    <property type="project" value="TreeGrafter"/>
</dbReference>
<evidence type="ECO:0000256" key="4">
    <source>
        <dbReference type="ARBA" id="ARBA00022827"/>
    </source>
</evidence>
<proteinExistence type="inferred from homology"/>
<keyword evidence="11" id="KW-1185">Reference proteome</keyword>
<dbReference type="InterPro" id="IPR046373">
    <property type="entry name" value="Acyl-CoA_Oxase/DH_mid-dom_sf"/>
</dbReference>
<dbReference type="InterPro" id="IPR013786">
    <property type="entry name" value="AcylCoA_DH/ox_N"/>
</dbReference>
<dbReference type="EMBL" id="FOZS01000005">
    <property type="protein sequence ID" value="SFT03392.1"/>
    <property type="molecule type" value="Genomic_DNA"/>
</dbReference>
<dbReference type="Pfam" id="PF02770">
    <property type="entry name" value="Acyl-CoA_dh_M"/>
    <property type="match status" value="1"/>
</dbReference>
<dbReference type="Gene3D" id="1.20.140.10">
    <property type="entry name" value="Butyryl-CoA Dehydrogenase, subunit A, domain 3"/>
    <property type="match status" value="1"/>
</dbReference>
<feature type="domain" description="Acyl-CoA dehydrogenase/oxidase C-terminal" evidence="7">
    <location>
        <begin position="230"/>
        <end position="368"/>
    </location>
</feature>
<dbReference type="AlphaFoldDB" id="A0A1I6UPJ1"/>
<feature type="domain" description="Acyl-CoA dehydrogenase/oxidase N-terminal" evidence="9">
    <location>
        <begin position="6"/>
        <end position="115"/>
    </location>
</feature>
<evidence type="ECO:0000259" key="9">
    <source>
        <dbReference type="Pfam" id="PF02771"/>
    </source>
</evidence>
<feature type="domain" description="Acyl-CoA oxidase/dehydrogenase middle" evidence="8">
    <location>
        <begin position="121"/>
        <end position="209"/>
    </location>
</feature>
<dbReference type="Gene3D" id="2.40.110.10">
    <property type="entry name" value="Butyryl-CoA Dehydrogenase, subunit A, domain 2"/>
    <property type="match status" value="1"/>
</dbReference>